<keyword evidence="1" id="KW-1133">Transmembrane helix</keyword>
<dbReference type="Proteomes" id="UP000323454">
    <property type="component" value="Unassembled WGS sequence"/>
</dbReference>
<protein>
    <recommendedName>
        <fullName evidence="4">Membrane protein YqaA, SNARE-associated domain</fullName>
    </recommendedName>
</protein>
<proteinExistence type="predicted"/>
<feature type="transmembrane region" description="Helical" evidence="1">
    <location>
        <begin position="111"/>
        <end position="133"/>
    </location>
</feature>
<gene>
    <name evidence="2" type="ORF">F0L68_22440</name>
</gene>
<comment type="caution">
    <text evidence="2">The sequence shown here is derived from an EMBL/GenBank/DDBJ whole genome shotgun (WGS) entry which is preliminary data.</text>
</comment>
<reference evidence="2 3" key="1">
    <citation type="submission" date="2019-09" db="EMBL/GenBank/DDBJ databases">
        <title>Goodfellowia gen. nov., a new genus of the Pseudonocardineae related to Actinoalloteichus, containing Goodfellowia coeruleoviolacea gen. nov., comb. nov. gen. nov., comb. nov.</title>
        <authorList>
            <person name="Labeda D."/>
        </authorList>
    </citation>
    <scope>NUCLEOTIDE SEQUENCE [LARGE SCALE GENOMIC DNA]</scope>
    <source>
        <strain evidence="2 3">AN110305</strain>
    </source>
</reference>
<keyword evidence="1" id="KW-0472">Membrane</keyword>
<dbReference type="AlphaFoldDB" id="A0A5B2X6N0"/>
<sequence length="175" mass="19108">MTWLCVTLGVAIGSALLPLISIEVFLLGLVTSHPGMSPWALGAVIAVGQISGKMLYFLAARGSLKLPNFLHRKRDPDAEVSPRRALWLAKTARVRGWLSRLRDRCHRHPQWMIGTHAVSSLVGIPPFMATTVLAGLADMSITAFVTTGVIGRFIRFTVLAASPALFAGWMHLHHH</sequence>
<reference evidence="2 3" key="2">
    <citation type="submission" date="2019-09" db="EMBL/GenBank/DDBJ databases">
        <authorList>
            <person name="Jin C."/>
        </authorList>
    </citation>
    <scope>NUCLEOTIDE SEQUENCE [LARGE SCALE GENOMIC DNA]</scope>
    <source>
        <strain evidence="2 3">AN110305</strain>
    </source>
</reference>
<accession>A0A5B2X6N0</accession>
<name>A0A5B2X6N0_9PSEU</name>
<keyword evidence="3" id="KW-1185">Reference proteome</keyword>
<evidence type="ECO:0008006" key="4">
    <source>
        <dbReference type="Google" id="ProtNLM"/>
    </source>
</evidence>
<evidence type="ECO:0000256" key="1">
    <source>
        <dbReference type="SAM" id="Phobius"/>
    </source>
</evidence>
<evidence type="ECO:0000313" key="2">
    <source>
        <dbReference type="EMBL" id="KAA2258865.1"/>
    </source>
</evidence>
<evidence type="ECO:0000313" key="3">
    <source>
        <dbReference type="Proteomes" id="UP000323454"/>
    </source>
</evidence>
<organism evidence="2 3">
    <name type="scientific">Solihabitans fulvus</name>
    <dbReference type="NCBI Taxonomy" id="1892852"/>
    <lineage>
        <taxon>Bacteria</taxon>
        <taxon>Bacillati</taxon>
        <taxon>Actinomycetota</taxon>
        <taxon>Actinomycetes</taxon>
        <taxon>Pseudonocardiales</taxon>
        <taxon>Pseudonocardiaceae</taxon>
        <taxon>Solihabitans</taxon>
    </lineage>
</organism>
<dbReference type="OrthoDB" id="5191298at2"/>
<dbReference type="EMBL" id="VUOB01000041">
    <property type="protein sequence ID" value="KAA2258865.1"/>
    <property type="molecule type" value="Genomic_DNA"/>
</dbReference>
<keyword evidence="1" id="KW-0812">Transmembrane</keyword>
<feature type="transmembrane region" description="Helical" evidence="1">
    <location>
        <begin position="153"/>
        <end position="172"/>
    </location>
</feature>
<feature type="transmembrane region" description="Helical" evidence="1">
    <location>
        <begin position="37"/>
        <end position="59"/>
    </location>
</feature>